<dbReference type="Gene3D" id="2.40.100.10">
    <property type="entry name" value="Cyclophilin-like"/>
    <property type="match status" value="1"/>
</dbReference>
<dbReference type="RefSeq" id="WP_338211361.1">
    <property type="nucleotide sequence ID" value="NZ_JAYMFF010000023.1"/>
</dbReference>
<gene>
    <name evidence="7" type="ORF">VIN30_10265</name>
</gene>
<evidence type="ECO:0000259" key="6">
    <source>
        <dbReference type="PROSITE" id="PS50072"/>
    </source>
</evidence>
<evidence type="ECO:0000256" key="4">
    <source>
        <dbReference type="RuleBase" id="RU363019"/>
    </source>
</evidence>
<feature type="compositionally biased region" description="Basic and acidic residues" evidence="5">
    <location>
        <begin position="204"/>
        <end position="217"/>
    </location>
</feature>
<evidence type="ECO:0000313" key="7">
    <source>
        <dbReference type="EMBL" id="MEC4176830.1"/>
    </source>
</evidence>
<comment type="caution">
    <text evidence="7">The sequence shown here is derived from an EMBL/GenBank/DDBJ whole genome shotgun (WGS) entry which is preliminary data.</text>
</comment>
<dbReference type="CDD" id="cd00317">
    <property type="entry name" value="cyclophilin"/>
    <property type="match status" value="1"/>
</dbReference>
<organism evidence="7 8">
    <name type="scientific">Adlercreutzia wanghongyangiae</name>
    <dbReference type="NCBI Taxonomy" id="3111451"/>
    <lineage>
        <taxon>Bacteria</taxon>
        <taxon>Bacillati</taxon>
        <taxon>Actinomycetota</taxon>
        <taxon>Coriobacteriia</taxon>
        <taxon>Eggerthellales</taxon>
        <taxon>Eggerthellaceae</taxon>
        <taxon>Adlercreutzia</taxon>
    </lineage>
</organism>
<evidence type="ECO:0000256" key="5">
    <source>
        <dbReference type="SAM" id="MobiDB-lite"/>
    </source>
</evidence>
<dbReference type="InterPro" id="IPR002130">
    <property type="entry name" value="Cyclophilin-type_PPIase_dom"/>
</dbReference>
<evidence type="ECO:0000256" key="3">
    <source>
        <dbReference type="ARBA" id="ARBA00023235"/>
    </source>
</evidence>
<dbReference type="InterPro" id="IPR029000">
    <property type="entry name" value="Cyclophilin-like_dom_sf"/>
</dbReference>
<comment type="function">
    <text evidence="1 4">PPIases accelerate the folding of proteins. It catalyzes the cis-trans isomerization of proline imidic peptide bonds in oligopeptides.</text>
</comment>
<dbReference type="PROSITE" id="PS01014">
    <property type="entry name" value="NUSG"/>
    <property type="match status" value="1"/>
</dbReference>
<name>A0ABU6IKB3_9ACTN</name>
<keyword evidence="8" id="KW-1185">Reference proteome</keyword>
<accession>A0ABU6IKB3</accession>
<proteinExistence type="inferred from homology"/>
<reference evidence="7 8" key="1">
    <citation type="submission" date="2024-01" db="EMBL/GenBank/DDBJ databases">
        <title>novel species in genus Adlercreutzia.</title>
        <authorList>
            <person name="Liu X."/>
        </authorList>
    </citation>
    <scope>NUCLEOTIDE SEQUENCE [LARGE SCALE GENOMIC DNA]</scope>
    <source>
        <strain evidence="7 8">R7</strain>
    </source>
</reference>
<dbReference type="PANTHER" id="PTHR45625">
    <property type="entry name" value="PEPTIDYL-PROLYL CIS-TRANS ISOMERASE-RELATED"/>
    <property type="match status" value="1"/>
</dbReference>
<feature type="region of interest" description="Disordered" evidence="5">
    <location>
        <begin position="192"/>
        <end position="228"/>
    </location>
</feature>
<dbReference type="Pfam" id="PF00160">
    <property type="entry name" value="Pro_isomerase"/>
    <property type="match status" value="1"/>
</dbReference>
<evidence type="ECO:0000313" key="8">
    <source>
        <dbReference type="Proteomes" id="UP001349994"/>
    </source>
</evidence>
<comment type="catalytic activity">
    <reaction evidence="4">
        <text>[protein]-peptidylproline (omega=180) = [protein]-peptidylproline (omega=0)</text>
        <dbReference type="Rhea" id="RHEA:16237"/>
        <dbReference type="Rhea" id="RHEA-COMP:10747"/>
        <dbReference type="Rhea" id="RHEA-COMP:10748"/>
        <dbReference type="ChEBI" id="CHEBI:83833"/>
        <dbReference type="ChEBI" id="CHEBI:83834"/>
        <dbReference type="EC" id="5.2.1.8"/>
    </reaction>
</comment>
<dbReference type="PROSITE" id="PS50072">
    <property type="entry name" value="CSA_PPIASE_2"/>
    <property type="match status" value="1"/>
</dbReference>
<dbReference type="SUPFAM" id="SSF50891">
    <property type="entry name" value="Cyclophilin-like"/>
    <property type="match status" value="1"/>
</dbReference>
<keyword evidence="2 4" id="KW-0697">Rotamase</keyword>
<comment type="similarity">
    <text evidence="4">Belongs to the cyclophilin-type PPIase family.</text>
</comment>
<protein>
    <recommendedName>
        <fullName evidence="4">Peptidyl-prolyl cis-trans isomerase</fullName>
        <shortName evidence="4">PPIase</shortName>
        <ecNumber evidence="4">5.2.1.8</ecNumber>
    </recommendedName>
</protein>
<dbReference type="PRINTS" id="PR00153">
    <property type="entry name" value="CSAPPISMRASE"/>
</dbReference>
<evidence type="ECO:0000256" key="1">
    <source>
        <dbReference type="ARBA" id="ARBA00002388"/>
    </source>
</evidence>
<keyword evidence="3 4" id="KW-0413">Isomerase</keyword>
<sequence>MGRIELEIYTPHYVPTGNEVAVIDTSKGVVRVQLFGRETPVTVGNFVELAAKGFYDNLKFHARKEGSVVLGGCPVTRSMGPAQVLAAVKGVIRGMHPGTGDARYTIIDEWEGNPLNKHELGSLCLAHKSAPNSGSCQFYFSLGTQPEFDDQYTVFGRTIEGIEVVESLAIGDAIRGIVIEGADEDALARAIQQETPRPPTPREAMAELERQRAEREAAASAAAAETAE</sequence>
<feature type="domain" description="PPIase cyclophilin-type" evidence="6">
    <location>
        <begin position="17"/>
        <end position="168"/>
    </location>
</feature>
<dbReference type="Proteomes" id="UP001349994">
    <property type="component" value="Unassembled WGS sequence"/>
</dbReference>
<dbReference type="EC" id="5.2.1.8" evidence="4"/>
<dbReference type="PANTHER" id="PTHR45625:SF4">
    <property type="entry name" value="PEPTIDYLPROLYL ISOMERASE DOMAIN AND WD REPEAT-CONTAINING PROTEIN 1"/>
    <property type="match status" value="1"/>
</dbReference>
<feature type="compositionally biased region" description="Low complexity" evidence="5">
    <location>
        <begin position="218"/>
        <end position="228"/>
    </location>
</feature>
<dbReference type="InterPro" id="IPR044666">
    <property type="entry name" value="Cyclophilin_A-like"/>
</dbReference>
<dbReference type="InterPro" id="IPR015869">
    <property type="entry name" value="Transcrpt_antiterm_NusG_bac_CS"/>
</dbReference>
<dbReference type="GO" id="GO:0003755">
    <property type="term" value="F:peptidyl-prolyl cis-trans isomerase activity"/>
    <property type="evidence" value="ECO:0007669"/>
    <property type="project" value="UniProtKB-EC"/>
</dbReference>
<dbReference type="EMBL" id="JAYMFF010000023">
    <property type="protein sequence ID" value="MEC4176830.1"/>
    <property type="molecule type" value="Genomic_DNA"/>
</dbReference>
<evidence type="ECO:0000256" key="2">
    <source>
        <dbReference type="ARBA" id="ARBA00023110"/>
    </source>
</evidence>